<evidence type="ECO:0000256" key="1">
    <source>
        <dbReference type="ARBA" id="ARBA00001935"/>
    </source>
</evidence>
<evidence type="ECO:0000256" key="8">
    <source>
        <dbReference type="NCBIfam" id="TIGR02375"/>
    </source>
</evidence>
<evidence type="ECO:0000256" key="2">
    <source>
        <dbReference type="ARBA" id="ARBA00004418"/>
    </source>
</evidence>
<organism evidence="11 12">
    <name type="scientific">Mesorhizobium argentiipisi</name>
    <dbReference type="NCBI Taxonomy" id="3015175"/>
    <lineage>
        <taxon>Bacteria</taxon>
        <taxon>Pseudomonadati</taxon>
        <taxon>Pseudomonadota</taxon>
        <taxon>Alphaproteobacteria</taxon>
        <taxon>Hyphomicrobiales</taxon>
        <taxon>Phyllobacteriaceae</taxon>
        <taxon>Mesorhizobium</taxon>
    </lineage>
</organism>
<dbReference type="InterPro" id="IPR008972">
    <property type="entry name" value="Cupredoxin"/>
</dbReference>
<feature type="chain" id="PRO_5046355723" description="Pseudoazurin" evidence="9">
    <location>
        <begin position="20"/>
        <end position="144"/>
    </location>
</feature>
<dbReference type="InterPro" id="IPR012745">
    <property type="entry name" value="Pseudoazurin"/>
</dbReference>
<evidence type="ECO:0000256" key="3">
    <source>
        <dbReference type="ARBA" id="ARBA00022448"/>
    </source>
</evidence>
<dbReference type="EMBL" id="JAPYKO010000003">
    <property type="protein sequence ID" value="MEI9401842.1"/>
    <property type="molecule type" value="Genomic_DNA"/>
</dbReference>
<keyword evidence="3" id="KW-0813">Transport</keyword>
<proteinExistence type="predicted"/>
<dbReference type="InterPro" id="IPR002386">
    <property type="entry name" value="Amicyanin/Pseudoazurin"/>
</dbReference>
<evidence type="ECO:0000256" key="5">
    <source>
        <dbReference type="ARBA" id="ARBA00022764"/>
    </source>
</evidence>
<dbReference type="InterPro" id="IPR001235">
    <property type="entry name" value="Copper_blue_Plastocyanin"/>
</dbReference>
<dbReference type="PRINTS" id="PR00155">
    <property type="entry name" value="AMICYANIN"/>
</dbReference>
<dbReference type="RefSeq" id="WP_337092175.1">
    <property type="nucleotide sequence ID" value="NZ_JAPYKO010000003.1"/>
</dbReference>
<comment type="subcellular location">
    <subcellularLocation>
        <location evidence="2">Periplasm</location>
    </subcellularLocation>
</comment>
<evidence type="ECO:0000313" key="12">
    <source>
        <dbReference type="Proteomes" id="UP001366503"/>
    </source>
</evidence>
<keyword evidence="6" id="KW-0249">Electron transport</keyword>
<evidence type="ECO:0000256" key="9">
    <source>
        <dbReference type="SAM" id="SignalP"/>
    </source>
</evidence>
<keyword evidence="5" id="KW-0574">Periplasm</keyword>
<comment type="caution">
    <text evidence="11">The sequence shown here is derived from an EMBL/GenBank/DDBJ whole genome shotgun (WGS) entry which is preliminary data.</text>
</comment>
<evidence type="ECO:0000256" key="4">
    <source>
        <dbReference type="ARBA" id="ARBA00022723"/>
    </source>
</evidence>
<name>A0ABU8K8U7_9HYPH</name>
<dbReference type="Pfam" id="PF00127">
    <property type="entry name" value="Copper-bind"/>
    <property type="match status" value="1"/>
</dbReference>
<keyword evidence="9" id="KW-0732">Signal</keyword>
<dbReference type="PROSITE" id="PS51257">
    <property type="entry name" value="PROKAR_LIPOPROTEIN"/>
    <property type="match status" value="1"/>
</dbReference>
<comment type="cofactor">
    <cofactor evidence="1">
        <name>Cu cation</name>
        <dbReference type="ChEBI" id="CHEBI:23378"/>
    </cofactor>
</comment>
<keyword evidence="7" id="KW-0186">Copper</keyword>
<accession>A0ABU8K8U7</accession>
<evidence type="ECO:0000313" key="11">
    <source>
        <dbReference type="EMBL" id="MEI9401842.1"/>
    </source>
</evidence>
<keyword evidence="12" id="KW-1185">Reference proteome</keyword>
<keyword evidence="4" id="KW-0479">Metal-binding</keyword>
<dbReference type="Proteomes" id="UP001366503">
    <property type="component" value="Unassembled WGS sequence"/>
</dbReference>
<dbReference type="SUPFAM" id="SSF49503">
    <property type="entry name" value="Cupredoxins"/>
    <property type="match status" value="1"/>
</dbReference>
<evidence type="ECO:0000256" key="7">
    <source>
        <dbReference type="ARBA" id="ARBA00023008"/>
    </source>
</evidence>
<feature type="domain" description="Blue (type 1) copper" evidence="10">
    <location>
        <begin position="25"/>
        <end position="111"/>
    </location>
</feature>
<evidence type="ECO:0000256" key="6">
    <source>
        <dbReference type="ARBA" id="ARBA00022982"/>
    </source>
</evidence>
<feature type="signal peptide" evidence="9">
    <location>
        <begin position="1"/>
        <end position="19"/>
    </location>
</feature>
<reference evidence="11 12" key="1">
    <citation type="submission" date="2022-12" db="EMBL/GenBank/DDBJ databases">
        <authorList>
            <person name="Muema E."/>
        </authorList>
    </citation>
    <scope>NUCLEOTIDE SEQUENCE [LARGE SCALE GENOMIC DNA]</scope>
    <source>
        <strain evidence="12">1330</strain>
    </source>
</reference>
<protein>
    <recommendedName>
        <fullName evidence="8">Pseudoazurin</fullName>
    </recommendedName>
</protein>
<dbReference type="CDD" id="cd04218">
    <property type="entry name" value="Pseudoazurin"/>
    <property type="match status" value="1"/>
</dbReference>
<dbReference type="PRINTS" id="PR00156">
    <property type="entry name" value="COPPERBLUE"/>
</dbReference>
<sequence length="144" mass="15718">MIRNAILAFSLLLSSAACADTIEIKMLNRGEHGSMVFEPDYVQLKPGDELHFLASNKSHNAASIKGMVPQGYAEFKGKINEEITVRFDQPGYYGIKCSAHYGMGMVMVVKVGEAATIDAFRNFDAPPQAKKRFAEIFARAGIAG</sequence>
<dbReference type="InterPro" id="IPR000923">
    <property type="entry name" value="BlueCu_1"/>
</dbReference>
<gene>
    <name evidence="11" type="ORF">O7A05_06560</name>
</gene>
<dbReference type="NCBIfam" id="TIGR02375">
    <property type="entry name" value="pseudoazurin"/>
    <property type="match status" value="1"/>
</dbReference>
<evidence type="ECO:0000259" key="10">
    <source>
        <dbReference type="Pfam" id="PF00127"/>
    </source>
</evidence>
<dbReference type="Gene3D" id="2.60.40.420">
    <property type="entry name" value="Cupredoxins - blue copper proteins"/>
    <property type="match status" value="1"/>
</dbReference>